<name>A0A6J8DG54_MYTCO</name>
<dbReference type="EMBL" id="CACVKT020007285">
    <property type="protein sequence ID" value="CAC5406999.1"/>
    <property type="molecule type" value="Genomic_DNA"/>
</dbReference>
<sequence>MDNFSLILTNGSTVYDESAVLCYKDSKPGIPHITQERACNIPAKQFFFFNRRENTMAFVELCYIEIHGKMLSSLSMNMYFVTAFSLSLILDIFNNCLHLQFATRTTGCWSGTWGTNCAKLCPTKCTNQHCFPRNGSCVWGCDPLYCQAGRCNAETSACTRGCVKGRAGKYCTHHNVVYYGTAKQHPSHPTAKFSIDGELTSCTTITGTQQRPYLQIDTGSLSVITAVHLTFGDKTFLGNHTLYCSNTTDSWVDGTQLYHGKILDNDIGVFGFCKYVVYCPSILNDYSKVDLCEIEIGGCPSRKYGVSCEMHCPKNCHGPCDLTTGDCLFGCLDGWLDKKCDKVCKDGSFGGQCLRNCSINCVLPPCNHVTGECERGCIKGWEGFNCTKGVLNCKQQFICEDCKRYC</sequence>
<dbReference type="InterPro" id="IPR052108">
    <property type="entry name" value="MEGF/SIB"/>
</dbReference>
<dbReference type="PANTHER" id="PTHR24035">
    <property type="entry name" value="MULTIPLE EPIDERMAL GROWTH FACTOR-LIKE DOMAINS PROTEIN"/>
    <property type="match status" value="1"/>
</dbReference>
<dbReference type="Gene3D" id="2.170.300.10">
    <property type="entry name" value="Tie2 ligand-binding domain superfamily"/>
    <property type="match status" value="1"/>
</dbReference>
<organism evidence="1 2">
    <name type="scientific">Mytilus coruscus</name>
    <name type="common">Sea mussel</name>
    <dbReference type="NCBI Taxonomy" id="42192"/>
    <lineage>
        <taxon>Eukaryota</taxon>
        <taxon>Metazoa</taxon>
        <taxon>Spiralia</taxon>
        <taxon>Lophotrochozoa</taxon>
        <taxon>Mollusca</taxon>
        <taxon>Bivalvia</taxon>
        <taxon>Autobranchia</taxon>
        <taxon>Pteriomorphia</taxon>
        <taxon>Mytilida</taxon>
        <taxon>Mytiloidea</taxon>
        <taxon>Mytilidae</taxon>
        <taxon>Mytilinae</taxon>
        <taxon>Mytilus</taxon>
    </lineage>
</organism>
<keyword evidence="2" id="KW-1185">Reference proteome</keyword>
<reference evidence="1 2" key="1">
    <citation type="submission" date="2020-06" db="EMBL/GenBank/DDBJ databases">
        <authorList>
            <person name="Li R."/>
            <person name="Bekaert M."/>
        </authorList>
    </citation>
    <scope>NUCLEOTIDE SEQUENCE [LARGE SCALE GENOMIC DNA]</scope>
    <source>
        <strain evidence="2">wild</strain>
    </source>
</reference>
<gene>
    <name evidence="1" type="ORF">MCOR_40511</name>
</gene>
<protein>
    <recommendedName>
        <fullName evidence="3">MEGF10_11</fullName>
    </recommendedName>
</protein>
<dbReference type="Gene3D" id="2.60.120.260">
    <property type="entry name" value="Galactose-binding domain-like"/>
    <property type="match status" value="1"/>
</dbReference>
<accession>A0A6J8DG54</accession>
<dbReference type="PANTHER" id="PTHR24035:SF109">
    <property type="entry name" value="PROTEIN DRAPER"/>
    <property type="match status" value="1"/>
</dbReference>
<dbReference type="OrthoDB" id="10252017at2759"/>
<evidence type="ECO:0008006" key="3">
    <source>
        <dbReference type="Google" id="ProtNLM"/>
    </source>
</evidence>
<proteinExistence type="predicted"/>
<dbReference type="AlphaFoldDB" id="A0A6J8DG54"/>
<evidence type="ECO:0000313" key="2">
    <source>
        <dbReference type="Proteomes" id="UP000507470"/>
    </source>
</evidence>
<dbReference type="Proteomes" id="UP000507470">
    <property type="component" value="Unassembled WGS sequence"/>
</dbReference>
<evidence type="ECO:0000313" key="1">
    <source>
        <dbReference type="EMBL" id="CAC5406999.1"/>
    </source>
</evidence>